<feature type="domain" description="Autochaperone" evidence="4">
    <location>
        <begin position="400"/>
        <end position="508"/>
    </location>
</feature>
<reference evidence="5 6" key="1">
    <citation type="journal article" date="2016" name="Int. J. Syst. Evol. Microbiol.">
        <title>Description of Comamonas sediminis sp. nov., isolated from lagoon sediments.</title>
        <authorList>
            <person name="Subhash Y."/>
            <person name="Bang J.J."/>
            <person name="You T.H."/>
            <person name="Lee S.S."/>
        </authorList>
    </citation>
    <scope>NUCLEOTIDE SEQUENCE [LARGE SCALE GENOMIC DNA]</scope>
    <source>
        <strain evidence="5 6">JCM 31169</strain>
    </source>
</reference>
<dbReference type="InterPro" id="IPR011050">
    <property type="entry name" value="Pectin_lyase_fold/virulence"/>
</dbReference>
<dbReference type="CDD" id="cd01344">
    <property type="entry name" value="PL2_Passenger_AT"/>
    <property type="match status" value="1"/>
</dbReference>
<proteinExistence type="predicted"/>
<dbReference type="PROSITE" id="PS51257">
    <property type="entry name" value="PROKAR_LIPOPROTEIN"/>
    <property type="match status" value="1"/>
</dbReference>
<evidence type="ECO:0000313" key="6">
    <source>
        <dbReference type="Proteomes" id="UP001562178"/>
    </source>
</evidence>
<dbReference type="Proteomes" id="UP001562178">
    <property type="component" value="Unassembled WGS sequence"/>
</dbReference>
<feature type="signal peptide" evidence="3">
    <location>
        <begin position="1"/>
        <end position="26"/>
    </location>
</feature>
<dbReference type="InterPro" id="IPR051551">
    <property type="entry name" value="Autotransporter_adhesion"/>
</dbReference>
<keyword evidence="6" id="KW-1185">Reference proteome</keyword>
<dbReference type="Gene3D" id="2.160.20.20">
    <property type="match status" value="1"/>
</dbReference>
<sequence length="702" mass="68775">MIKNPILPLSPCALLVACFIAGPAQAQSINFSGDSTPVGSMADQYITADITVGNTGTGALDANANARFNNTGLAVIGASAGSTGTATLSNGVSWGAREITVGQSGTGTVNVKDSNIYASQTTIGQNAGSIGTVTVDGANASWNIPPLYQSDLSIGSNGGSGTLNVRNGGSVATTASITTAATAGSAATVLVDGANSRLTAVYQCSLGMKDVSSVQITNGGQVQCYQGAYLGFGSVSLHGAGSKWVVGSDLDIGYTENASQAVLNIGEGSLVEVAAHLRLPNASSASADSSGTINIEGSTTPGALTVGSFEFGANGLGVINFNHTDASGNYQFAMPLTGTGTVNVSNAGTTVITGNNSYAGNTAVNAGTLRAGSATGLSAASDFVVASGGTLDTNTYSPTVNSLRNDGLVTMLAGGTTGVLTVAGNYAGNGGSVALNTALGGSNSATEKLIVNGDTSGTTTLNITNLGGAGAATTGEGILVVQVNGASNGSFSLPAPGYVQAGSFRYDLVKTGSNWYLVSESRAESAPTVSVVCSPAELSDAAAETATCKVTLSAALTADLGVNLTLPATSGRYTTTCTSPIVIAANATEASCTITSVPNNTANDGDVIAELGIAPPTTADAYTPGPAAQVLIKDKDKTGGDNGGGDNGGGNGGGDNGGGTAVPHKVPTMGAMGLMAMASVLGLLGVRRTRASGSRRSPGTSA</sequence>
<dbReference type="InterPro" id="IPR030895">
    <property type="entry name" value="T5SS_PEPC_rpt"/>
</dbReference>
<protein>
    <submittedName>
        <fullName evidence="5">Autotransporter outer membrane beta-barrel domain-containing protein</fullName>
    </submittedName>
</protein>
<evidence type="ECO:0000256" key="1">
    <source>
        <dbReference type="SAM" id="MobiDB-lite"/>
    </source>
</evidence>
<dbReference type="PANTHER" id="PTHR35037:SF3">
    <property type="entry name" value="C-TERMINAL REGION OF AIDA-LIKE PROTEIN"/>
    <property type="match status" value="1"/>
</dbReference>
<evidence type="ECO:0000313" key="5">
    <source>
        <dbReference type="EMBL" id="MEY2249564.1"/>
    </source>
</evidence>
<gene>
    <name evidence="5" type="ORF">AB7A72_00975</name>
</gene>
<dbReference type="SUPFAM" id="SSF51126">
    <property type="entry name" value="Pectin lyase-like"/>
    <property type="match status" value="1"/>
</dbReference>
<evidence type="ECO:0000256" key="3">
    <source>
        <dbReference type="SAM" id="SignalP"/>
    </source>
</evidence>
<keyword evidence="2" id="KW-1133">Transmembrane helix</keyword>
<feature type="region of interest" description="Disordered" evidence="1">
    <location>
        <begin position="634"/>
        <end position="664"/>
    </location>
</feature>
<keyword evidence="2" id="KW-0812">Transmembrane</keyword>
<organism evidence="5 6">
    <name type="scientific">Comamonas sediminis</name>
    <dbReference type="NCBI Taxonomy" id="1783360"/>
    <lineage>
        <taxon>Bacteria</taxon>
        <taxon>Pseudomonadati</taxon>
        <taxon>Pseudomonadota</taxon>
        <taxon>Betaproteobacteria</taxon>
        <taxon>Burkholderiales</taxon>
        <taxon>Comamonadaceae</taxon>
        <taxon>Comamonas</taxon>
    </lineage>
</organism>
<keyword evidence="2" id="KW-0472">Membrane</keyword>
<dbReference type="InterPro" id="IPR043990">
    <property type="entry name" value="AC_1"/>
</dbReference>
<evidence type="ECO:0000256" key="2">
    <source>
        <dbReference type="SAM" id="Phobius"/>
    </source>
</evidence>
<accession>A0ABV4AWA4</accession>
<keyword evidence="3" id="KW-0732">Signal</keyword>
<dbReference type="NCBIfam" id="TIGR01414">
    <property type="entry name" value="autotrans_barl"/>
    <property type="match status" value="1"/>
</dbReference>
<dbReference type="Pfam" id="PF18883">
    <property type="entry name" value="AC_1"/>
    <property type="match status" value="1"/>
</dbReference>
<feature type="chain" id="PRO_5045650947" evidence="3">
    <location>
        <begin position="27"/>
        <end position="702"/>
    </location>
</feature>
<name>A0ABV4AWA4_9BURK</name>
<feature type="transmembrane region" description="Helical" evidence="2">
    <location>
        <begin position="669"/>
        <end position="686"/>
    </location>
</feature>
<dbReference type="PANTHER" id="PTHR35037">
    <property type="entry name" value="C-TERMINAL REGION OF AIDA-LIKE PROTEIN"/>
    <property type="match status" value="1"/>
</dbReference>
<dbReference type="RefSeq" id="WP_369458739.1">
    <property type="nucleotide sequence ID" value="NZ_JBGBDC010000001.1"/>
</dbReference>
<dbReference type="InterPro" id="IPR006315">
    <property type="entry name" value="OM_autotransptr_brl_dom"/>
</dbReference>
<feature type="compositionally biased region" description="Gly residues" evidence="1">
    <location>
        <begin position="640"/>
        <end position="660"/>
    </location>
</feature>
<dbReference type="EMBL" id="JBGBDC010000001">
    <property type="protein sequence ID" value="MEY2249564.1"/>
    <property type="molecule type" value="Genomic_DNA"/>
</dbReference>
<comment type="caution">
    <text evidence="5">The sequence shown here is derived from an EMBL/GenBank/DDBJ whole genome shotgun (WGS) entry which is preliminary data.</text>
</comment>
<evidence type="ECO:0000259" key="4">
    <source>
        <dbReference type="Pfam" id="PF18883"/>
    </source>
</evidence>
<dbReference type="NCBIfam" id="TIGR04393">
    <property type="entry name" value="rpt_T5SS_PEPC"/>
    <property type="match status" value="2"/>
</dbReference>
<dbReference type="InterPro" id="IPR012332">
    <property type="entry name" value="Autotransporter_pectin_lyase_C"/>
</dbReference>